<dbReference type="AlphaFoldDB" id="A0A9W6HK85"/>
<gene>
    <name evidence="3" type="ORF">GCM10017591_08820</name>
</gene>
<evidence type="ECO:0000256" key="2">
    <source>
        <dbReference type="SAM" id="Phobius"/>
    </source>
</evidence>
<feature type="region of interest" description="Disordered" evidence="1">
    <location>
        <begin position="1"/>
        <end position="57"/>
    </location>
</feature>
<keyword evidence="2" id="KW-0812">Transmembrane</keyword>
<evidence type="ECO:0000313" key="4">
    <source>
        <dbReference type="Proteomes" id="UP001142291"/>
    </source>
</evidence>
<feature type="compositionally biased region" description="Low complexity" evidence="1">
    <location>
        <begin position="86"/>
        <end position="109"/>
    </location>
</feature>
<comment type="caution">
    <text evidence="3">The sequence shown here is derived from an EMBL/GenBank/DDBJ whole genome shotgun (WGS) entry which is preliminary data.</text>
</comment>
<proteinExistence type="predicted"/>
<dbReference type="Proteomes" id="UP001142291">
    <property type="component" value="Unassembled WGS sequence"/>
</dbReference>
<feature type="region of interest" description="Disordered" evidence="1">
    <location>
        <begin position="86"/>
        <end position="122"/>
    </location>
</feature>
<evidence type="ECO:0000313" key="3">
    <source>
        <dbReference type="EMBL" id="GLJ94820.1"/>
    </source>
</evidence>
<sequence>MSLEDLFGAGAGDDPPRREPQPTREARPAREPEPPREPKPPRTPKPPREAGSDGGDGSRTPLILAIVAGVLAVAVVVTLGFALTRGGPTDADPAPPASTDTAAPGTPTSSPTPSPTPTRTPVALDFSATGFALADATGTPVFTYAWTDDAKKAVTALSAAFGAQPTQRVEPGDGSHYPDYTVYQWEGFMLFDMIETPGGTPRAQYPQPSYTLFSRNQVGGIEMVAEHGLTIGMTVDAVRALRPDVEIPRGNVGAIRFVFDTARTNAAGAPQYSAIADTNGSVITAILSFRYSPL</sequence>
<name>A0A9W6HK85_9MICO</name>
<keyword evidence="2" id="KW-0472">Membrane</keyword>
<keyword evidence="2" id="KW-1133">Transmembrane helix</keyword>
<feature type="transmembrane region" description="Helical" evidence="2">
    <location>
        <begin position="62"/>
        <end position="83"/>
    </location>
</feature>
<evidence type="ECO:0000256" key="1">
    <source>
        <dbReference type="SAM" id="MobiDB-lite"/>
    </source>
</evidence>
<reference evidence="3" key="1">
    <citation type="journal article" date="2014" name="Int. J. Syst. Evol. Microbiol.">
        <title>Complete genome sequence of Corynebacterium casei LMG S-19264T (=DSM 44701T), isolated from a smear-ripened cheese.</title>
        <authorList>
            <consortium name="US DOE Joint Genome Institute (JGI-PGF)"/>
            <person name="Walter F."/>
            <person name="Albersmeier A."/>
            <person name="Kalinowski J."/>
            <person name="Ruckert C."/>
        </authorList>
    </citation>
    <scope>NUCLEOTIDE SEQUENCE</scope>
    <source>
        <strain evidence="3">VKM Ac-1940</strain>
    </source>
</reference>
<protein>
    <submittedName>
        <fullName evidence="3">Uncharacterized protein</fullName>
    </submittedName>
</protein>
<dbReference type="RefSeq" id="WP_204962370.1">
    <property type="nucleotide sequence ID" value="NZ_BAAAUR010000003.1"/>
</dbReference>
<organism evidence="3 4">
    <name type="scientific">Microbacterium dextranolyticum</name>
    <dbReference type="NCBI Taxonomy" id="36806"/>
    <lineage>
        <taxon>Bacteria</taxon>
        <taxon>Bacillati</taxon>
        <taxon>Actinomycetota</taxon>
        <taxon>Actinomycetes</taxon>
        <taxon>Micrococcales</taxon>
        <taxon>Microbacteriaceae</taxon>
        <taxon>Microbacterium</taxon>
    </lineage>
</organism>
<feature type="compositionally biased region" description="Basic and acidic residues" evidence="1">
    <location>
        <begin position="14"/>
        <end position="51"/>
    </location>
</feature>
<keyword evidence="4" id="KW-1185">Reference proteome</keyword>
<dbReference type="EMBL" id="BSER01000004">
    <property type="protein sequence ID" value="GLJ94820.1"/>
    <property type="molecule type" value="Genomic_DNA"/>
</dbReference>
<accession>A0A9W6HK85</accession>
<reference evidence="3" key="2">
    <citation type="submission" date="2023-01" db="EMBL/GenBank/DDBJ databases">
        <authorList>
            <person name="Sun Q."/>
            <person name="Evtushenko L."/>
        </authorList>
    </citation>
    <scope>NUCLEOTIDE SEQUENCE</scope>
    <source>
        <strain evidence="3">VKM Ac-1940</strain>
    </source>
</reference>